<name>A0AAQ3RVD4_VIGMU</name>
<dbReference type="EMBL" id="CP144695">
    <property type="protein sequence ID" value="WVZ07772.1"/>
    <property type="molecule type" value="Genomic_DNA"/>
</dbReference>
<gene>
    <name evidence="1" type="ORF">V8G54_021118</name>
</gene>
<sequence length="106" mass="12107">MGWDGMLMEMSFDVLECEDNAAAVVIFFHDLKVEDYYFIWFHDILADCRICVLNASDGSLLYSLTGHTESPQGIPDNGYLWQRVNSQLSYPTQPYSLREALAEAVF</sequence>
<organism evidence="1 2">
    <name type="scientific">Vigna mungo</name>
    <name type="common">Black gram</name>
    <name type="synonym">Phaseolus mungo</name>
    <dbReference type="NCBI Taxonomy" id="3915"/>
    <lineage>
        <taxon>Eukaryota</taxon>
        <taxon>Viridiplantae</taxon>
        <taxon>Streptophyta</taxon>
        <taxon>Embryophyta</taxon>
        <taxon>Tracheophyta</taxon>
        <taxon>Spermatophyta</taxon>
        <taxon>Magnoliopsida</taxon>
        <taxon>eudicotyledons</taxon>
        <taxon>Gunneridae</taxon>
        <taxon>Pentapetalae</taxon>
        <taxon>rosids</taxon>
        <taxon>fabids</taxon>
        <taxon>Fabales</taxon>
        <taxon>Fabaceae</taxon>
        <taxon>Papilionoideae</taxon>
        <taxon>50 kb inversion clade</taxon>
        <taxon>NPAAA clade</taxon>
        <taxon>indigoferoid/millettioid clade</taxon>
        <taxon>Phaseoleae</taxon>
        <taxon>Vigna</taxon>
    </lineage>
</organism>
<protein>
    <submittedName>
        <fullName evidence="1">Uncharacterized protein</fullName>
    </submittedName>
</protein>
<evidence type="ECO:0000313" key="2">
    <source>
        <dbReference type="Proteomes" id="UP001374535"/>
    </source>
</evidence>
<proteinExistence type="predicted"/>
<keyword evidence="2" id="KW-1185">Reference proteome</keyword>
<evidence type="ECO:0000313" key="1">
    <source>
        <dbReference type="EMBL" id="WVZ07772.1"/>
    </source>
</evidence>
<dbReference type="AlphaFoldDB" id="A0AAQ3RVD4"/>
<reference evidence="1 2" key="1">
    <citation type="journal article" date="2023" name="Life. Sci Alliance">
        <title>Evolutionary insights into 3D genome organization and epigenetic landscape of Vigna mungo.</title>
        <authorList>
            <person name="Junaid A."/>
            <person name="Singh B."/>
            <person name="Bhatia S."/>
        </authorList>
    </citation>
    <scope>NUCLEOTIDE SEQUENCE [LARGE SCALE GENOMIC DNA]</scope>
    <source>
        <strain evidence="1">Urdbean</strain>
    </source>
</reference>
<accession>A0AAQ3RVD4</accession>
<dbReference type="Proteomes" id="UP001374535">
    <property type="component" value="Chromosome 6"/>
</dbReference>